<feature type="signal peptide" evidence="1">
    <location>
        <begin position="1"/>
        <end position="22"/>
    </location>
</feature>
<dbReference type="AlphaFoldDB" id="A0A7C4ASJ0"/>
<name>A0A7C4ASJ0_9BACT</name>
<accession>A0A7C4ASJ0</accession>
<evidence type="ECO:0000313" key="2">
    <source>
        <dbReference type="EMBL" id="HGH61403.1"/>
    </source>
</evidence>
<comment type="caution">
    <text evidence="2">The sequence shown here is derived from an EMBL/GenBank/DDBJ whole genome shotgun (WGS) entry which is preliminary data.</text>
</comment>
<organism evidence="2">
    <name type="scientific">Desulfomonile tiedjei</name>
    <dbReference type="NCBI Taxonomy" id="2358"/>
    <lineage>
        <taxon>Bacteria</taxon>
        <taxon>Pseudomonadati</taxon>
        <taxon>Thermodesulfobacteriota</taxon>
        <taxon>Desulfomonilia</taxon>
        <taxon>Desulfomonilales</taxon>
        <taxon>Desulfomonilaceae</taxon>
        <taxon>Desulfomonile</taxon>
    </lineage>
</organism>
<dbReference type="EMBL" id="DTGT01000278">
    <property type="protein sequence ID" value="HGH61403.1"/>
    <property type="molecule type" value="Genomic_DNA"/>
</dbReference>
<protein>
    <submittedName>
        <fullName evidence="2">Uncharacterized protein</fullName>
    </submittedName>
</protein>
<sequence length="85" mass="9438">MRSFVILALVLSMATATVLAEAAEGIPQYQPQGEQRSAPVAAPDREKMVEAYLPPPPIRHTWPGGYRVLLHELVNTLMDHMTGHY</sequence>
<evidence type="ECO:0000256" key="1">
    <source>
        <dbReference type="SAM" id="SignalP"/>
    </source>
</evidence>
<reference evidence="2" key="1">
    <citation type="journal article" date="2020" name="mSystems">
        <title>Genome- and Community-Level Interaction Insights into Carbon Utilization and Element Cycling Functions of Hydrothermarchaeota in Hydrothermal Sediment.</title>
        <authorList>
            <person name="Zhou Z."/>
            <person name="Liu Y."/>
            <person name="Xu W."/>
            <person name="Pan J."/>
            <person name="Luo Z.H."/>
            <person name="Li M."/>
        </authorList>
    </citation>
    <scope>NUCLEOTIDE SEQUENCE [LARGE SCALE GENOMIC DNA]</scope>
    <source>
        <strain evidence="2">SpSt-769</strain>
    </source>
</reference>
<keyword evidence="1" id="KW-0732">Signal</keyword>
<gene>
    <name evidence="2" type="ORF">ENV54_08915</name>
</gene>
<feature type="chain" id="PRO_5028437336" evidence="1">
    <location>
        <begin position="23"/>
        <end position="85"/>
    </location>
</feature>
<proteinExistence type="predicted"/>